<evidence type="ECO:0000256" key="1">
    <source>
        <dbReference type="SAM" id="Phobius"/>
    </source>
</evidence>
<protein>
    <recommendedName>
        <fullName evidence="4">Twin-arginine translocation signal domain-containing protein</fullName>
    </recommendedName>
</protein>
<keyword evidence="1" id="KW-0472">Membrane</keyword>
<dbReference type="EMBL" id="JAPWGL010000002">
    <property type="protein sequence ID" value="MCZ4222993.1"/>
    <property type="molecule type" value="Genomic_DNA"/>
</dbReference>
<dbReference type="RefSeq" id="WP_269414796.1">
    <property type="nucleotide sequence ID" value="NZ_JAPWGL010000002.1"/>
</dbReference>
<proteinExistence type="predicted"/>
<accession>A0ABT4KVN7</accession>
<dbReference type="Proteomes" id="UP001144341">
    <property type="component" value="Unassembled WGS sequence"/>
</dbReference>
<feature type="transmembrane region" description="Helical" evidence="1">
    <location>
        <begin position="6"/>
        <end position="26"/>
    </location>
</feature>
<keyword evidence="1" id="KW-0812">Transmembrane</keyword>
<keyword evidence="1" id="KW-1133">Transmembrane helix</keyword>
<reference evidence="2" key="1">
    <citation type="submission" date="2022-12" db="EMBL/GenBank/DDBJ databases">
        <title>Genome sequence of SJ11.</title>
        <authorList>
            <person name="Woo H."/>
        </authorList>
    </citation>
    <scope>NUCLEOTIDE SEQUENCE</scope>
    <source>
        <strain evidence="2">SJ11</strain>
    </source>
</reference>
<evidence type="ECO:0008006" key="4">
    <source>
        <dbReference type="Google" id="ProtNLM"/>
    </source>
</evidence>
<evidence type="ECO:0000313" key="2">
    <source>
        <dbReference type="EMBL" id="MCZ4222993.1"/>
    </source>
</evidence>
<organism evidence="2 3">
    <name type="scientific">Pedobacter rhodius</name>
    <dbReference type="NCBI Taxonomy" id="3004098"/>
    <lineage>
        <taxon>Bacteria</taxon>
        <taxon>Pseudomonadati</taxon>
        <taxon>Bacteroidota</taxon>
        <taxon>Sphingobacteriia</taxon>
        <taxon>Sphingobacteriales</taxon>
        <taxon>Sphingobacteriaceae</taxon>
        <taxon>Pedobacter</taxon>
    </lineage>
</organism>
<evidence type="ECO:0000313" key="3">
    <source>
        <dbReference type="Proteomes" id="UP001144341"/>
    </source>
</evidence>
<comment type="caution">
    <text evidence="2">The sequence shown here is derived from an EMBL/GenBank/DDBJ whole genome shotgun (WGS) entry which is preliminary data.</text>
</comment>
<sequence>MKRRNFILLTGVATGMVIIPPSLYFISPDLKNYAKMLINRELGYLKLEPKGLDLYIEDYFKNSGNNTLSTIKWKVLYFLKYDSKNAERINDLLKYYLLSTDFFINQMDVSKPVNYIRMFDPYKSPIPNPYSYILLPAI</sequence>
<name>A0ABT4KVN7_9SPHI</name>
<keyword evidence="3" id="KW-1185">Reference proteome</keyword>
<gene>
    <name evidence="2" type="ORF">O0931_06745</name>
</gene>